<evidence type="ECO:0000313" key="2">
    <source>
        <dbReference type="Proteomes" id="UP001292094"/>
    </source>
</evidence>
<dbReference type="Proteomes" id="UP001292094">
    <property type="component" value="Unassembled WGS sequence"/>
</dbReference>
<protein>
    <submittedName>
        <fullName evidence="1">Uncharacterized protein</fullName>
    </submittedName>
</protein>
<sequence>MVVTRLLEQYSALVLYFTDAVLNERLLVCENTLRKLQDPTTKVYLQFLDFALPIFNGLDKQMQSETSQIHTICKSVIASYTTFVECYLKDEYVEKCPLHELRLSDPHNFKDLKNMYFGAAVEATLSQPHSIPPQAVEQFKLKCLDFYIEGALQISKRFPFDNKVFQLLEALDPKVVEAKSVPSLAPLMNYFPLLVSNATLQKIDTEWRMLRSKVSTILANNPDMTPIKFWVKVSVMTAGDGT</sequence>
<name>A0AAE1ULU0_9EUCA</name>
<proteinExistence type="predicted"/>
<evidence type="ECO:0000313" key="1">
    <source>
        <dbReference type="EMBL" id="KAK4322804.1"/>
    </source>
</evidence>
<gene>
    <name evidence="1" type="ORF">Pmani_006470</name>
</gene>
<keyword evidence="2" id="KW-1185">Reference proteome</keyword>
<accession>A0AAE1ULU0</accession>
<dbReference type="EMBL" id="JAWZYT010000500">
    <property type="protein sequence ID" value="KAK4322804.1"/>
    <property type="molecule type" value="Genomic_DNA"/>
</dbReference>
<dbReference type="AlphaFoldDB" id="A0AAE1ULU0"/>
<organism evidence="1 2">
    <name type="scientific">Petrolisthes manimaculis</name>
    <dbReference type="NCBI Taxonomy" id="1843537"/>
    <lineage>
        <taxon>Eukaryota</taxon>
        <taxon>Metazoa</taxon>
        <taxon>Ecdysozoa</taxon>
        <taxon>Arthropoda</taxon>
        <taxon>Crustacea</taxon>
        <taxon>Multicrustacea</taxon>
        <taxon>Malacostraca</taxon>
        <taxon>Eumalacostraca</taxon>
        <taxon>Eucarida</taxon>
        <taxon>Decapoda</taxon>
        <taxon>Pleocyemata</taxon>
        <taxon>Anomura</taxon>
        <taxon>Galatheoidea</taxon>
        <taxon>Porcellanidae</taxon>
        <taxon>Petrolisthes</taxon>
    </lineage>
</organism>
<comment type="caution">
    <text evidence="1">The sequence shown here is derived from an EMBL/GenBank/DDBJ whole genome shotgun (WGS) entry which is preliminary data.</text>
</comment>
<reference evidence="1" key="1">
    <citation type="submission" date="2023-11" db="EMBL/GenBank/DDBJ databases">
        <title>Genome assemblies of two species of porcelain crab, Petrolisthes cinctipes and Petrolisthes manimaculis (Anomura: Porcellanidae).</title>
        <authorList>
            <person name="Angst P."/>
        </authorList>
    </citation>
    <scope>NUCLEOTIDE SEQUENCE</scope>
    <source>
        <strain evidence="1">PB745_02</strain>
        <tissue evidence="1">Gill</tissue>
    </source>
</reference>